<accession>A0A0F9CS90</accession>
<evidence type="ECO:0000313" key="1">
    <source>
        <dbReference type="EMBL" id="KKL08501.1"/>
    </source>
</evidence>
<gene>
    <name evidence="1" type="ORF">LCGC14_2575200</name>
</gene>
<dbReference type="AlphaFoldDB" id="A0A0F9CS90"/>
<reference evidence="1" key="1">
    <citation type="journal article" date="2015" name="Nature">
        <title>Complex archaea that bridge the gap between prokaryotes and eukaryotes.</title>
        <authorList>
            <person name="Spang A."/>
            <person name="Saw J.H."/>
            <person name="Jorgensen S.L."/>
            <person name="Zaremba-Niedzwiedzka K."/>
            <person name="Martijn J."/>
            <person name="Lind A.E."/>
            <person name="van Eijk R."/>
            <person name="Schleper C."/>
            <person name="Guy L."/>
            <person name="Ettema T.J."/>
        </authorList>
    </citation>
    <scope>NUCLEOTIDE SEQUENCE</scope>
</reference>
<dbReference type="EMBL" id="LAZR01042853">
    <property type="protein sequence ID" value="KKL08501.1"/>
    <property type="molecule type" value="Genomic_DNA"/>
</dbReference>
<name>A0A0F9CS90_9ZZZZ</name>
<protein>
    <submittedName>
        <fullName evidence="1">Uncharacterized protein</fullName>
    </submittedName>
</protein>
<proteinExistence type="predicted"/>
<feature type="non-terminal residue" evidence="1">
    <location>
        <position position="1"/>
    </location>
</feature>
<sequence length="324" mass="36226">GLVEEDSGTLTWRSPSEFCTNLPEFSGRVFAIAGDERYLHAAVDNGSKIEILAGRLETINGTTGWVWHPLSEITLDGVESMYVSVVVEKRAWIASTTAANSIYFIPLTKEYGDITSDADYDFLTGGYLVTPWMHANMRGDDKSYIKITLTMEDTTSAIYMEAHYQKLGDASWTDIGDFKTSPTTTAYLPVDGSSKKPTSTMMRFKFVGITNDTTKTPKLLGYDCRAILYPTVRTIIACTVRCAYETMNKQGGVPEKAYEDTKTAIENGRDATWPVTIYDIDGATKTVKFLPLPGNIPRWNLIKDERGRVQERHYNLLLQEVQLS</sequence>
<comment type="caution">
    <text evidence="1">The sequence shown here is derived from an EMBL/GenBank/DDBJ whole genome shotgun (WGS) entry which is preliminary data.</text>
</comment>
<organism evidence="1">
    <name type="scientific">marine sediment metagenome</name>
    <dbReference type="NCBI Taxonomy" id="412755"/>
    <lineage>
        <taxon>unclassified sequences</taxon>
        <taxon>metagenomes</taxon>
        <taxon>ecological metagenomes</taxon>
    </lineage>
</organism>